<dbReference type="Proteomes" id="UP000324065">
    <property type="component" value="Unassembled WGS sequence"/>
</dbReference>
<name>A0A5M6I6M9_9PROT</name>
<evidence type="ECO:0000313" key="3">
    <source>
        <dbReference type="Proteomes" id="UP000324065"/>
    </source>
</evidence>
<reference evidence="2 3" key="1">
    <citation type="submission" date="2019-09" db="EMBL/GenBank/DDBJ databases">
        <title>Genome sequence of Roseospira marina, one of the more divergent members of the non-sulfur purple photosynthetic bacterial family, the Rhodospirillaceae.</title>
        <authorList>
            <person name="Meyer T."/>
            <person name="Kyndt J."/>
        </authorList>
    </citation>
    <scope>NUCLEOTIDE SEQUENCE [LARGE SCALE GENOMIC DNA]</scope>
    <source>
        <strain evidence="2 3">DSM 15113</strain>
    </source>
</reference>
<feature type="region of interest" description="Disordered" evidence="1">
    <location>
        <begin position="76"/>
        <end position="100"/>
    </location>
</feature>
<keyword evidence="3" id="KW-1185">Reference proteome</keyword>
<sequence length="159" mass="15615">MSCGSSSHISWGGGSSSVRSDGSGSGGGGSGAGTGGGGAGGGGVGRGGGAFGAAGPDSFNWPGVTLDVGRSGQNTYSITPTAGTETSTAMSLGTTSTISGPTCRIRSGPSTTVFQATRSVAPLRQPLGARQLFSSRSLRWMRKRAFWPAAPAPGTRMRA</sequence>
<comment type="caution">
    <text evidence="2">The sequence shown here is derived from an EMBL/GenBank/DDBJ whole genome shotgun (WGS) entry which is preliminary data.</text>
</comment>
<feature type="region of interest" description="Disordered" evidence="1">
    <location>
        <begin position="1"/>
        <end position="41"/>
    </location>
</feature>
<feature type="compositionally biased region" description="Gly residues" evidence="1">
    <location>
        <begin position="23"/>
        <end position="41"/>
    </location>
</feature>
<accession>A0A5M6I6M9</accession>
<organism evidence="2 3">
    <name type="scientific">Roseospira marina</name>
    <dbReference type="NCBI Taxonomy" id="140057"/>
    <lineage>
        <taxon>Bacteria</taxon>
        <taxon>Pseudomonadati</taxon>
        <taxon>Pseudomonadota</taxon>
        <taxon>Alphaproteobacteria</taxon>
        <taxon>Rhodospirillales</taxon>
        <taxon>Rhodospirillaceae</taxon>
        <taxon>Roseospira</taxon>
    </lineage>
</organism>
<dbReference type="EMBL" id="VWPJ01000027">
    <property type="protein sequence ID" value="KAA5603910.1"/>
    <property type="molecule type" value="Genomic_DNA"/>
</dbReference>
<evidence type="ECO:0000256" key="1">
    <source>
        <dbReference type="SAM" id="MobiDB-lite"/>
    </source>
</evidence>
<feature type="compositionally biased region" description="Low complexity" evidence="1">
    <location>
        <begin position="1"/>
        <end position="22"/>
    </location>
</feature>
<proteinExistence type="predicted"/>
<dbReference type="AlphaFoldDB" id="A0A5M6I6M9"/>
<evidence type="ECO:0000313" key="2">
    <source>
        <dbReference type="EMBL" id="KAA5603910.1"/>
    </source>
</evidence>
<gene>
    <name evidence="2" type="ORF">F1188_18415</name>
</gene>
<protein>
    <submittedName>
        <fullName evidence="2">Uncharacterized protein</fullName>
    </submittedName>
</protein>